<sequence length="138" mass="13998">METSSLNLNSTPAGTSEGPSTSQRNGAFPEKFTIYRHAKLSRTYILGDGPDSPIYALSYQGSDTSGQPQIILHSGPQSDTTLSPHSGAAIASLGVEKSGWKLVRLGAGGKGDSKTDASVVASGGDASIADNSGAGRTS</sequence>
<proteinExistence type="predicted"/>
<evidence type="ECO:0000313" key="2">
    <source>
        <dbReference type="EMBL" id="CAI4214435.1"/>
    </source>
</evidence>
<keyword evidence="3" id="KW-1185">Reference proteome</keyword>
<dbReference type="EMBL" id="CALLCH030000011">
    <property type="protein sequence ID" value="CAI4214435.1"/>
    <property type="molecule type" value="Genomic_DNA"/>
</dbReference>
<feature type="region of interest" description="Disordered" evidence="1">
    <location>
        <begin position="106"/>
        <end position="138"/>
    </location>
</feature>
<gene>
    <name evidence="2" type="ORF">PPNO1_LOCUS4169</name>
</gene>
<reference evidence="2" key="1">
    <citation type="submission" date="2022-11" db="EMBL/GenBank/DDBJ databases">
        <authorList>
            <person name="Scott C."/>
            <person name="Bruce N."/>
        </authorList>
    </citation>
    <scope>NUCLEOTIDE SEQUENCE</scope>
</reference>
<dbReference type="OrthoDB" id="5073671at2759"/>
<protein>
    <submittedName>
        <fullName evidence="2">Uncharacterized protein</fullName>
    </submittedName>
</protein>
<dbReference type="AlphaFoldDB" id="A0A9P1H1V4"/>
<evidence type="ECO:0000256" key="1">
    <source>
        <dbReference type="SAM" id="MobiDB-lite"/>
    </source>
</evidence>
<organism evidence="2 3">
    <name type="scientific">Parascedosporium putredinis</name>
    <dbReference type="NCBI Taxonomy" id="1442378"/>
    <lineage>
        <taxon>Eukaryota</taxon>
        <taxon>Fungi</taxon>
        <taxon>Dikarya</taxon>
        <taxon>Ascomycota</taxon>
        <taxon>Pezizomycotina</taxon>
        <taxon>Sordariomycetes</taxon>
        <taxon>Hypocreomycetidae</taxon>
        <taxon>Microascales</taxon>
        <taxon>Microascaceae</taxon>
        <taxon>Parascedosporium</taxon>
    </lineage>
</organism>
<comment type="caution">
    <text evidence="2">The sequence shown here is derived from an EMBL/GenBank/DDBJ whole genome shotgun (WGS) entry which is preliminary data.</text>
</comment>
<name>A0A9P1H1V4_9PEZI</name>
<feature type="region of interest" description="Disordered" evidence="1">
    <location>
        <begin position="1"/>
        <end position="29"/>
    </location>
</feature>
<evidence type="ECO:0000313" key="3">
    <source>
        <dbReference type="Proteomes" id="UP000838763"/>
    </source>
</evidence>
<dbReference type="Proteomes" id="UP000838763">
    <property type="component" value="Unassembled WGS sequence"/>
</dbReference>
<feature type="compositionally biased region" description="Polar residues" evidence="1">
    <location>
        <begin position="1"/>
        <end position="25"/>
    </location>
</feature>
<accession>A0A9P1H1V4</accession>